<sequence>MHYAVKGGNLQALPPIGRSFRFYASSGFRVRKIDNGYRGVVDVPPPYSDSAPKVGDSSECAPAATAAPALANEKACRCWPIDPVICRSKRQK</sequence>
<accession>A0A8X6QA92</accession>
<proteinExistence type="predicted"/>
<reference evidence="1" key="1">
    <citation type="submission" date="2020-08" db="EMBL/GenBank/DDBJ databases">
        <title>Multicomponent nature underlies the extraordinary mechanical properties of spider dragline silk.</title>
        <authorList>
            <person name="Kono N."/>
            <person name="Nakamura H."/>
            <person name="Mori M."/>
            <person name="Yoshida Y."/>
            <person name="Ohtoshi R."/>
            <person name="Malay A.D."/>
            <person name="Moran D.A.P."/>
            <person name="Tomita M."/>
            <person name="Numata K."/>
            <person name="Arakawa K."/>
        </authorList>
    </citation>
    <scope>NUCLEOTIDE SEQUENCE</scope>
</reference>
<organism evidence="1 2">
    <name type="scientific">Nephila pilipes</name>
    <name type="common">Giant wood spider</name>
    <name type="synonym">Nephila maculata</name>
    <dbReference type="NCBI Taxonomy" id="299642"/>
    <lineage>
        <taxon>Eukaryota</taxon>
        <taxon>Metazoa</taxon>
        <taxon>Ecdysozoa</taxon>
        <taxon>Arthropoda</taxon>
        <taxon>Chelicerata</taxon>
        <taxon>Arachnida</taxon>
        <taxon>Araneae</taxon>
        <taxon>Araneomorphae</taxon>
        <taxon>Entelegynae</taxon>
        <taxon>Araneoidea</taxon>
        <taxon>Nephilidae</taxon>
        <taxon>Nephila</taxon>
    </lineage>
</organism>
<dbReference type="EMBL" id="BMAW01079131">
    <property type="protein sequence ID" value="GFU14130.1"/>
    <property type="molecule type" value="Genomic_DNA"/>
</dbReference>
<gene>
    <name evidence="1" type="ORF">NPIL_480221</name>
</gene>
<evidence type="ECO:0000313" key="1">
    <source>
        <dbReference type="EMBL" id="GFU14130.1"/>
    </source>
</evidence>
<dbReference type="AlphaFoldDB" id="A0A8X6QA92"/>
<comment type="caution">
    <text evidence="1">The sequence shown here is derived from an EMBL/GenBank/DDBJ whole genome shotgun (WGS) entry which is preliminary data.</text>
</comment>
<evidence type="ECO:0000313" key="2">
    <source>
        <dbReference type="Proteomes" id="UP000887013"/>
    </source>
</evidence>
<name>A0A8X6QA92_NEPPI</name>
<dbReference type="Proteomes" id="UP000887013">
    <property type="component" value="Unassembled WGS sequence"/>
</dbReference>
<protein>
    <submittedName>
        <fullName evidence="1">Uncharacterized protein</fullName>
    </submittedName>
</protein>
<keyword evidence="2" id="KW-1185">Reference proteome</keyword>